<keyword evidence="1" id="KW-0808">Transferase</keyword>
<evidence type="ECO:0000313" key="1">
    <source>
        <dbReference type="EMBL" id="KXS30878.1"/>
    </source>
</evidence>
<dbReference type="AlphaFoldDB" id="A0A139BPL1"/>
<keyword evidence="1" id="KW-0489">Methyltransferase</keyword>
<reference evidence="1 2" key="1">
    <citation type="submission" date="2016-02" db="EMBL/GenBank/DDBJ databases">
        <authorList>
            <person name="Wen L."/>
            <person name="He K."/>
            <person name="Yang H."/>
        </authorList>
    </citation>
    <scope>NUCLEOTIDE SEQUENCE [LARGE SCALE GENOMIC DNA]</scope>
    <source>
        <strain evidence="1">ShG14-8</strain>
    </source>
</reference>
<protein>
    <submittedName>
        <fullName evidence="1">Methyltransferase type 11</fullName>
    </submittedName>
</protein>
<dbReference type="Proteomes" id="UP000070578">
    <property type="component" value="Unassembled WGS sequence"/>
</dbReference>
<dbReference type="EMBL" id="LSLI01000126">
    <property type="protein sequence ID" value="KXS30878.1"/>
    <property type="molecule type" value="Genomic_DNA"/>
</dbReference>
<sequence length="62" mass="7240">KFLRPKQTALLRRALNPLSRRIATRMDVVFEEILREVPQLEKISDVPLLAGGWFRGIVLRRV</sequence>
<dbReference type="GO" id="GO:0008168">
    <property type="term" value="F:methyltransferase activity"/>
    <property type="evidence" value="ECO:0007669"/>
    <property type="project" value="UniProtKB-KW"/>
</dbReference>
<feature type="non-terminal residue" evidence="1">
    <location>
        <position position="1"/>
    </location>
</feature>
<reference evidence="1 2" key="2">
    <citation type="submission" date="2016-03" db="EMBL/GenBank/DDBJ databases">
        <title>New uncultured bacterium of the family Gallionellaceae from acid mine drainage: description and reconstruction of genome based on metagenomic analysis of microbial community.</title>
        <authorList>
            <person name="Kadnikov V."/>
            <person name="Ivasenko D."/>
            <person name="Beletsky A."/>
            <person name="Mardanov A."/>
            <person name="Danilova E."/>
            <person name="Pimenov N."/>
            <person name="Karnachuk O."/>
            <person name="Ravin N."/>
        </authorList>
    </citation>
    <scope>NUCLEOTIDE SEQUENCE [LARGE SCALE GENOMIC DNA]</scope>
    <source>
        <strain evidence="1">ShG14-8</strain>
    </source>
</reference>
<dbReference type="GO" id="GO:0032259">
    <property type="term" value="P:methylation"/>
    <property type="evidence" value="ECO:0007669"/>
    <property type="project" value="UniProtKB-KW"/>
</dbReference>
<accession>A0A139BPL1</accession>
<comment type="caution">
    <text evidence="1">The sequence shown here is derived from an EMBL/GenBank/DDBJ whole genome shotgun (WGS) entry which is preliminary data.</text>
</comment>
<gene>
    <name evidence="1" type="ORF">AWT59_2991</name>
</gene>
<name>A0A139BPL1_9PROT</name>
<proteinExistence type="predicted"/>
<evidence type="ECO:0000313" key="2">
    <source>
        <dbReference type="Proteomes" id="UP000070578"/>
    </source>
</evidence>
<organism evidence="1 2">
    <name type="scientific">Candidatus Gallionella acididurans</name>
    <dbReference type="NCBI Taxonomy" id="1796491"/>
    <lineage>
        <taxon>Bacteria</taxon>
        <taxon>Pseudomonadati</taxon>
        <taxon>Pseudomonadota</taxon>
        <taxon>Betaproteobacteria</taxon>
        <taxon>Nitrosomonadales</taxon>
        <taxon>Gallionellaceae</taxon>
        <taxon>Gallionella</taxon>
    </lineage>
</organism>